<keyword evidence="2" id="KW-0472">Membrane</keyword>
<dbReference type="AlphaFoldDB" id="A0A494WQ36"/>
<feature type="transmembrane region" description="Helical" evidence="2">
    <location>
        <begin position="126"/>
        <end position="152"/>
    </location>
</feature>
<evidence type="ECO:0000313" key="3">
    <source>
        <dbReference type="EMBL" id="QBF75787.1"/>
    </source>
</evidence>
<keyword evidence="2" id="KW-0812">Transmembrane</keyword>
<dbReference type="KEGG" id="csci:HDCHBGLK_03198"/>
<keyword evidence="2" id="KW-1133">Transmembrane helix</keyword>
<feature type="compositionally biased region" description="Polar residues" evidence="1">
    <location>
        <begin position="1"/>
        <end position="12"/>
    </location>
</feature>
<evidence type="ECO:0000313" key="4">
    <source>
        <dbReference type="Proteomes" id="UP000289664"/>
    </source>
</evidence>
<dbReference type="GeneID" id="62697381"/>
<accession>A0A494WQ36</accession>
<dbReference type="EMBL" id="CP036170">
    <property type="protein sequence ID" value="QBF75787.1"/>
    <property type="molecule type" value="Genomic_DNA"/>
</dbReference>
<dbReference type="Proteomes" id="UP000289664">
    <property type="component" value="Chromosome"/>
</dbReference>
<feature type="region of interest" description="Disordered" evidence="1">
    <location>
        <begin position="1"/>
        <end position="43"/>
    </location>
</feature>
<feature type="transmembrane region" description="Helical" evidence="2">
    <location>
        <begin position="92"/>
        <end position="114"/>
    </location>
</feature>
<keyword evidence="4" id="KW-1185">Reference proteome</keyword>
<dbReference type="RefSeq" id="WP_009249284.1">
    <property type="nucleotide sequence ID" value="NZ_CP036170.1"/>
</dbReference>
<reference evidence="3 4" key="1">
    <citation type="journal article" date="2019" name="Appl. Environ. Microbiol.">
        <title>Clostridium scindens ATCC 35704: integration of nutritional requirements, the complete genome sequence, and global transcriptional responses to bile acids.</title>
        <authorList>
            <person name="Devendran S."/>
            <person name="Shrestha R."/>
            <person name="Alves J.M.P."/>
            <person name="Wolf P.G."/>
            <person name="Ly L."/>
            <person name="Hernandez A.G."/>
            <person name="Mendez-Garcia C."/>
            <person name="Inboden A."/>
            <person name="Wiley J."/>
            <person name="Paul O."/>
            <person name="Allen A."/>
            <person name="Springer E."/>
            <person name="Wright C.L."/>
            <person name="Fields C.J."/>
            <person name="Daniel S.L."/>
            <person name="Ridlon J.M."/>
        </authorList>
    </citation>
    <scope>NUCLEOTIDE SEQUENCE [LARGE SCALE GENOMIC DNA]</scope>
    <source>
        <strain evidence="3 4">ATCC 35704</strain>
    </source>
</reference>
<evidence type="ECO:0000256" key="1">
    <source>
        <dbReference type="SAM" id="MobiDB-lite"/>
    </source>
</evidence>
<proteinExistence type="predicted"/>
<gene>
    <name evidence="3" type="ORF">HDCHBGLK_03198</name>
</gene>
<evidence type="ECO:0008006" key="5">
    <source>
        <dbReference type="Google" id="ProtNLM"/>
    </source>
</evidence>
<evidence type="ECO:0000256" key="2">
    <source>
        <dbReference type="SAM" id="Phobius"/>
    </source>
</evidence>
<name>A0A494WQ36_CLOS5</name>
<organism evidence="3 4">
    <name type="scientific">Clostridium scindens (strain ATCC 35704 / DSM 5676 / VPI 13733 / 19)</name>
    <dbReference type="NCBI Taxonomy" id="411468"/>
    <lineage>
        <taxon>Bacteria</taxon>
        <taxon>Bacillati</taxon>
        <taxon>Bacillota</taxon>
        <taxon>Clostridia</taxon>
        <taxon>Lachnospirales</taxon>
        <taxon>Lachnospiraceae</taxon>
    </lineage>
</organism>
<sequence>MENNFDNTSDNNDMPKDAYSDPNAGTDAGQSYTDPNAGQQYYGNANQNQQYNYQQGGYNYQDNYNYNVGNNTGYNRTYDTGMDTSPMSLGDWVLTILALCIPCAGIVLYFVWAFGKNGNVNRRNYCRASLIITGVVMVIYIIFMVIFGVAAFSSVGYY</sequence>
<protein>
    <recommendedName>
        <fullName evidence="5">Interferon-induced transmembrane protein</fullName>
    </recommendedName>
</protein>